<dbReference type="Proteomes" id="UP000253426">
    <property type="component" value="Unassembled WGS sequence"/>
</dbReference>
<dbReference type="InterPro" id="IPR013444">
    <property type="entry name" value="Helicase_Cas3_CRISPR-ass_Anaes"/>
</dbReference>
<dbReference type="InterPro" id="IPR014001">
    <property type="entry name" value="Helicase_ATP-bd"/>
</dbReference>
<sequence>MSSLPSISPESFGEFFRALWGYEPFPWQEEFAGQLCAGLPPEYYVTVPTGSGKTACLDAAVFALAVQASRPVSERTVGRRIFFIVNRRIIVDEAFDRAKRHLEPALADPETYLARREAGEEPDKRKSPEELAKASATLRRIADALMSLGGEKALTCGELRGGIYRDRAWAQSILQPMILCSTVDQAGSRLLFRGYGVSDEARPIHAALVSQDSLLLVDEAHVSQPFLQTLGWVRRYRIHQSGDAQTVRLAFSAVGMTATPPKGDKITLLELGRKDREHPLLKKRLHAAKPVRLVRAAKAKGKNAGDELVKVLEAETSAIITRHPTLRSIAIMVNRVATARELERVLTKKHSSAQVTLVIGRMRPLDRDQVTQALQSLLKTGVQSSATSPLQIVVSTQCLEVGADLDFDALVTECASLDALRQRFGRLNRAGRDILAEGVVVVPEDQCIEESKLDKNALIDPIYGNAIPRTWRWLEHRANDGVINFGLDVMTEAVTMAREEDENAFSLLLTPRENAPVLLPAHLDCWAQTNPAPAVEPDVSLFLHGPKRDMAEVQVCWRADLPERVDLWAETLALCVPTIIECLPVPLHLMRQWLERKSSFNDASGDAPSMTKDEADARGGRKVAPEEAVQALLWRGEDSKPLESPSDLRPGQTIVLRATDEGWHEIGHVPWATAATIDQAEEGQASIRRRAVIRLHPSAWWPQGEGESPAAKLKQWVRESDFEWQSQEARESLQAIAAATRENVSLSKRLDFLTSVRKLKAEPYPDGSGIVLWAFGYNPSESDAEALPADDAHGDPLLQGSKRQSLVSHTNQVTGLTLEYADALGLVDQKEPITYAARLHDLGKADPRFQAMLIQSSVSAAYALPALLAKSDSIPNSAWGREQARQRAGLPKGFRHEMLSVQLVSRPAAKDVLPPSSLHAALVLHLIASHHGFARPLAPVVSDEDPPAIQLEDFGLTLGTEERLADPAHALDSGVAERFWALTRHYGWWGLAFLEAVLRLADQTASASPELASEP</sequence>
<feature type="compositionally biased region" description="Basic and acidic residues" evidence="9">
    <location>
        <begin position="611"/>
        <end position="623"/>
    </location>
</feature>
<evidence type="ECO:0000259" key="11">
    <source>
        <dbReference type="PROSITE" id="PS51643"/>
    </source>
</evidence>
<reference evidence="12 13" key="1">
    <citation type="submission" date="2018-06" db="EMBL/GenBank/DDBJ databases">
        <title>Genomic Encyclopedia of Type Strains, Phase IV (KMG-IV): sequencing the most valuable type-strain genomes for metagenomic binning, comparative biology and taxonomic classification.</title>
        <authorList>
            <person name="Goeker M."/>
        </authorList>
    </citation>
    <scope>NUCLEOTIDE SEQUENCE [LARGE SCALE GENOMIC DNA]</scope>
    <source>
        <strain evidence="12 13">DSM 25532</strain>
    </source>
</reference>
<evidence type="ECO:0000256" key="5">
    <source>
        <dbReference type="ARBA" id="ARBA00022801"/>
    </source>
</evidence>
<dbReference type="Gene3D" id="3.40.50.300">
    <property type="entry name" value="P-loop containing nucleotide triphosphate hydrolases"/>
    <property type="match status" value="2"/>
</dbReference>
<keyword evidence="4" id="KW-0547">Nucleotide-binding</keyword>
<dbReference type="SMART" id="SM00490">
    <property type="entry name" value="HELICc"/>
    <property type="match status" value="1"/>
</dbReference>
<accession>A0A366H937</accession>
<evidence type="ECO:0000256" key="7">
    <source>
        <dbReference type="ARBA" id="ARBA00022840"/>
    </source>
</evidence>
<dbReference type="OrthoDB" id="9810236at2"/>
<feature type="domain" description="HD Cas3-type" evidence="11">
    <location>
        <begin position="799"/>
        <end position="1004"/>
    </location>
</feature>
<dbReference type="GO" id="GO:0004386">
    <property type="term" value="F:helicase activity"/>
    <property type="evidence" value="ECO:0007669"/>
    <property type="project" value="UniProtKB-KW"/>
</dbReference>
<proteinExistence type="inferred from homology"/>
<comment type="caution">
    <text evidence="12">The sequence shown here is derived from an EMBL/GenBank/DDBJ whole genome shotgun (WGS) entry which is preliminary data.</text>
</comment>
<dbReference type="EMBL" id="QNRR01000012">
    <property type="protein sequence ID" value="RBP38118.1"/>
    <property type="molecule type" value="Genomic_DNA"/>
</dbReference>
<dbReference type="SMART" id="SM00487">
    <property type="entry name" value="DEXDc"/>
    <property type="match status" value="1"/>
</dbReference>
<feature type="region of interest" description="Disordered" evidence="9">
    <location>
        <begin position="600"/>
        <end position="623"/>
    </location>
</feature>
<dbReference type="GO" id="GO:0005524">
    <property type="term" value="F:ATP binding"/>
    <property type="evidence" value="ECO:0007669"/>
    <property type="project" value="UniProtKB-KW"/>
</dbReference>
<comment type="similarity">
    <text evidence="1">In the N-terminal section; belongs to the CRISPR-associated nuclease Cas3-HD family.</text>
</comment>
<evidence type="ECO:0000259" key="10">
    <source>
        <dbReference type="PROSITE" id="PS51194"/>
    </source>
</evidence>
<dbReference type="Pfam" id="PF18019">
    <property type="entry name" value="Cas3_HD"/>
    <property type="match status" value="1"/>
</dbReference>
<evidence type="ECO:0000313" key="13">
    <source>
        <dbReference type="Proteomes" id="UP000253426"/>
    </source>
</evidence>
<dbReference type="SUPFAM" id="SSF109604">
    <property type="entry name" value="HD-domain/PDEase-like"/>
    <property type="match status" value="1"/>
</dbReference>
<evidence type="ECO:0000313" key="12">
    <source>
        <dbReference type="EMBL" id="RBP38118.1"/>
    </source>
</evidence>
<gene>
    <name evidence="12" type="ORF">DES53_112116</name>
</gene>
<dbReference type="GO" id="GO:0046872">
    <property type="term" value="F:metal ion binding"/>
    <property type="evidence" value="ECO:0007669"/>
    <property type="project" value="UniProtKB-KW"/>
</dbReference>
<dbReference type="InterPro" id="IPR038257">
    <property type="entry name" value="CRISPR-assoc_Cas3_HD_sf"/>
</dbReference>
<feature type="domain" description="Helicase C-terminal" evidence="10">
    <location>
        <begin position="304"/>
        <end position="478"/>
    </location>
</feature>
<dbReference type="NCBIfam" id="TIGR02621">
    <property type="entry name" value="cas3_GSU0051"/>
    <property type="match status" value="1"/>
</dbReference>
<evidence type="ECO:0000256" key="6">
    <source>
        <dbReference type="ARBA" id="ARBA00022806"/>
    </source>
</evidence>
<dbReference type="AlphaFoldDB" id="A0A366H937"/>
<dbReference type="GO" id="GO:0003677">
    <property type="term" value="F:DNA binding"/>
    <property type="evidence" value="ECO:0007669"/>
    <property type="project" value="InterPro"/>
</dbReference>
<protein>
    <submittedName>
        <fullName evidence="12">CRISPR-associated endonuclease/helicase Cas3</fullName>
    </submittedName>
</protein>
<evidence type="ECO:0000256" key="2">
    <source>
        <dbReference type="ARBA" id="ARBA00009046"/>
    </source>
</evidence>
<keyword evidence="12" id="KW-0540">Nuclease</keyword>
<keyword evidence="5" id="KW-0378">Hydrolase</keyword>
<comment type="similarity">
    <text evidence="2">In the central section; belongs to the CRISPR-associated helicase Cas3 family.</text>
</comment>
<evidence type="ECO:0000256" key="3">
    <source>
        <dbReference type="ARBA" id="ARBA00022723"/>
    </source>
</evidence>
<dbReference type="InterPro" id="IPR027417">
    <property type="entry name" value="P-loop_NTPase"/>
</dbReference>
<dbReference type="GO" id="GO:0016787">
    <property type="term" value="F:hydrolase activity"/>
    <property type="evidence" value="ECO:0007669"/>
    <property type="project" value="UniProtKB-KW"/>
</dbReference>
<evidence type="ECO:0000256" key="9">
    <source>
        <dbReference type="SAM" id="MobiDB-lite"/>
    </source>
</evidence>
<dbReference type="InterPro" id="IPR001650">
    <property type="entry name" value="Helicase_C-like"/>
</dbReference>
<dbReference type="Pfam" id="PF04851">
    <property type="entry name" value="ResIII"/>
    <property type="match status" value="1"/>
</dbReference>
<dbReference type="Pfam" id="PF22590">
    <property type="entry name" value="Cas3-like_C_2"/>
    <property type="match status" value="1"/>
</dbReference>
<dbReference type="PROSITE" id="PS51194">
    <property type="entry name" value="HELICASE_CTER"/>
    <property type="match status" value="1"/>
</dbReference>
<keyword evidence="13" id="KW-1185">Reference proteome</keyword>
<dbReference type="NCBIfam" id="TIGR01596">
    <property type="entry name" value="cas3_HD"/>
    <property type="match status" value="1"/>
</dbReference>
<dbReference type="InterPro" id="IPR054712">
    <property type="entry name" value="Cas3-like_dom"/>
</dbReference>
<keyword evidence="12" id="KW-0255">Endonuclease</keyword>
<evidence type="ECO:0000256" key="1">
    <source>
        <dbReference type="ARBA" id="ARBA00006847"/>
    </source>
</evidence>
<evidence type="ECO:0000256" key="8">
    <source>
        <dbReference type="ARBA" id="ARBA00023118"/>
    </source>
</evidence>
<keyword evidence="8" id="KW-0051">Antiviral defense</keyword>
<dbReference type="SUPFAM" id="SSF52540">
    <property type="entry name" value="P-loop containing nucleoside triphosphate hydrolases"/>
    <property type="match status" value="1"/>
</dbReference>
<evidence type="ECO:0000256" key="4">
    <source>
        <dbReference type="ARBA" id="ARBA00022741"/>
    </source>
</evidence>
<dbReference type="Gene3D" id="1.10.3210.30">
    <property type="match status" value="1"/>
</dbReference>
<keyword evidence="7" id="KW-0067">ATP-binding</keyword>
<dbReference type="GO" id="GO:0004519">
    <property type="term" value="F:endonuclease activity"/>
    <property type="evidence" value="ECO:0007669"/>
    <property type="project" value="UniProtKB-KW"/>
</dbReference>
<dbReference type="PROSITE" id="PS51643">
    <property type="entry name" value="HD_CAS3"/>
    <property type="match status" value="1"/>
</dbReference>
<dbReference type="InterPro" id="IPR006935">
    <property type="entry name" value="Helicase/UvrB_N"/>
</dbReference>
<dbReference type="RefSeq" id="WP_113961239.1">
    <property type="nucleotide sequence ID" value="NZ_QNRR01000012.1"/>
</dbReference>
<name>A0A366H937_9BACT</name>
<organism evidence="12 13">
    <name type="scientific">Roseimicrobium gellanilyticum</name>
    <dbReference type="NCBI Taxonomy" id="748857"/>
    <lineage>
        <taxon>Bacteria</taxon>
        <taxon>Pseudomonadati</taxon>
        <taxon>Verrucomicrobiota</taxon>
        <taxon>Verrucomicrobiia</taxon>
        <taxon>Verrucomicrobiales</taxon>
        <taxon>Verrucomicrobiaceae</taxon>
        <taxon>Roseimicrobium</taxon>
    </lineage>
</organism>
<keyword evidence="6 12" id="KW-0347">Helicase</keyword>
<dbReference type="InterPro" id="IPR006483">
    <property type="entry name" value="CRISPR-assoc_Cas3_HD"/>
</dbReference>
<keyword evidence="3" id="KW-0479">Metal-binding</keyword>
<dbReference type="GO" id="GO:0051607">
    <property type="term" value="P:defense response to virus"/>
    <property type="evidence" value="ECO:0007669"/>
    <property type="project" value="UniProtKB-KW"/>
</dbReference>